<evidence type="ECO:0000313" key="2">
    <source>
        <dbReference type="Proteomes" id="UP000186583"/>
    </source>
</evidence>
<dbReference type="EMBL" id="MPGH01000022">
    <property type="protein sequence ID" value="OLN96046.1"/>
    <property type="molecule type" value="Genomic_DNA"/>
</dbReference>
<organism evidence="1 2">
    <name type="scientific">Colletotrichum chlorophyti</name>
    <dbReference type="NCBI Taxonomy" id="708187"/>
    <lineage>
        <taxon>Eukaryota</taxon>
        <taxon>Fungi</taxon>
        <taxon>Dikarya</taxon>
        <taxon>Ascomycota</taxon>
        <taxon>Pezizomycotina</taxon>
        <taxon>Sordariomycetes</taxon>
        <taxon>Hypocreomycetidae</taxon>
        <taxon>Glomerellales</taxon>
        <taxon>Glomerellaceae</taxon>
        <taxon>Colletotrichum</taxon>
    </lineage>
</organism>
<dbReference type="Proteomes" id="UP000186583">
    <property type="component" value="Unassembled WGS sequence"/>
</dbReference>
<proteinExistence type="predicted"/>
<evidence type="ECO:0000313" key="1">
    <source>
        <dbReference type="EMBL" id="OLN96046.1"/>
    </source>
</evidence>
<comment type="caution">
    <text evidence="1">The sequence shown here is derived from an EMBL/GenBank/DDBJ whole genome shotgun (WGS) entry which is preliminary data.</text>
</comment>
<accession>A0A1Q8S3S4</accession>
<gene>
    <name evidence="1" type="ORF">CCHL11_03255</name>
</gene>
<keyword evidence="2" id="KW-1185">Reference proteome</keyword>
<sequence>MAALPVYGNSSVVRMEDLLDSWCVERLDRKLSVTPPHLSRVIYISKYKDGDTHLPLYDVSETYHKSFENELVGSNKYKLKLAMMRAPTGDGTSAEVRYLVDLEHTIHETVASVKRRTLGGNGETVNM</sequence>
<dbReference type="OrthoDB" id="5212373at2759"/>
<protein>
    <submittedName>
        <fullName evidence="1">Uncharacterized protein</fullName>
    </submittedName>
</protein>
<reference evidence="1 2" key="1">
    <citation type="submission" date="2016-11" db="EMBL/GenBank/DDBJ databases">
        <title>Draft Genome Assembly of Colletotrichum chlorophyti a pathogen of herbaceous plants.</title>
        <authorList>
            <person name="Gan P."/>
            <person name="Narusaka M."/>
            <person name="Tsushima A."/>
            <person name="Narusaka Y."/>
            <person name="Takano Y."/>
            <person name="Shirasu K."/>
        </authorList>
    </citation>
    <scope>NUCLEOTIDE SEQUENCE [LARGE SCALE GENOMIC DNA]</scope>
    <source>
        <strain evidence="1 2">NTL11</strain>
    </source>
</reference>
<name>A0A1Q8S3S4_9PEZI</name>
<dbReference type="STRING" id="708187.A0A1Q8S3S4"/>
<dbReference type="AlphaFoldDB" id="A0A1Q8S3S4"/>